<dbReference type="InterPro" id="IPR029069">
    <property type="entry name" value="HotDog_dom_sf"/>
</dbReference>
<comment type="caution">
    <text evidence="1">The sequence shown here is derived from an EMBL/GenBank/DDBJ whole genome shotgun (WGS) entry which is preliminary data.</text>
</comment>
<reference evidence="1" key="1">
    <citation type="submission" date="2016-10" db="EMBL/GenBank/DDBJ databases">
        <title>Sequence of Gallionella enrichment culture.</title>
        <authorList>
            <person name="Poehlein A."/>
            <person name="Muehling M."/>
            <person name="Daniel R."/>
        </authorList>
    </citation>
    <scope>NUCLEOTIDE SEQUENCE</scope>
</reference>
<dbReference type="AlphaFoldDB" id="A0A1J5PRK3"/>
<protein>
    <submittedName>
        <fullName evidence="1">Uncharacterized protein</fullName>
    </submittedName>
</protein>
<evidence type="ECO:0000313" key="1">
    <source>
        <dbReference type="EMBL" id="OIQ66205.1"/>
    </source>
</evidence>
<gene>
    <name evidence="1" type="ORF">GALL_522280</name>
</gene>
<accession>A0A1J5PRK3</accession>
<organism evidence="1">
    <name type="scientific">mine drainage metagenome</name>
    <dbReference type="NCBI Taxonomy" id="410659"/>
    <lineage>
        <taxon>unclassified sequences</taxon>
        <taxon>metagenomes</taxon>
        <taxon>ecological metagenomes</taxon>
    </lineage>
</organism>
<dbReference type="EMBL" id="MLJW01006764">
    <property type="protein sequence ID" value="OIQ66205.1"/>
    <property type="molecule type" value="Genomic_DNA"/>
</dbReference>
<dbReference type="SUPFAM" id="SSF54637">
    <property type="entry name" value="Thioesterase/thiol ester dehydrase-isomerase"/>
    <property type="match status" value="1"/>
</dbReference>
<name>A0A1J5PRK3_9ZZZZ</name>
<proteinExistence type="predicted"/>
<sequence length="304" mass="33040">MATPLQMGNDMTDQTPFAIREHDGVRIGPIRRPTNFSKAAVGSIHDDARARELGFRGGTVAGNIHFEQYPPLLIDAFGDDWLRTGGLSLYFLNATTDGEPVQAFVGPPEARAEGGWRAKVWMETPDGVRVNEGTASVGPPDEMSALRLRLKDVRPAQDLRILRSARVGDQVRDIPARQDSEQTDPRLELITEPLAIYSDPELMGGKVASPAAAIDCLRAVETAIFTTNGPFVGMFGAIELQFLAGPVFVDRDYLAEGRVLALSESPKTEAAWFESTLYSSTGGAPVARMIMLSRLLKASSPLWT</sequence>